<dbReference type="GO" id="GO:0043169">
    <property type="term" value="F:cation binding"/>
    <property type="evidence" value="ECO:0007669"/>
    <property type="project" value="InterPro"/>
</dbReference>
<feature type="domain" description="Alpha-amylase/branching enzyme C-terminal all beta" evidence="1">
    <location>
        <begin position="75"/>
        <end position="165"/>
    </location>
</feature>
<comment type="caution">
    <text evidence="2">The sequence shown here is derived from an EMBL/GenBank/DDBJ whole genome shotgun (WGS) entry which is preliminary data.</text>
</comment>
<dbReference type="InterPro" id="IPR006048">
    <property type="entry name" value="A-amylase/branching_C"/>
</dbReference>
<sequence>ALYLYMAIHPGKMLDFMGNEFGQLREYDESREQDWLLLDYPIHEAFANYRRTLNELYRKYDAFWSGEYNPDHFLWLDCDHPELDACAILRKGQEATVFAAFNFGDTELKDYELTLPGKGKITPLLNSDWNCFGGRTARPKALRSKTTTGSVKLTLAPYSAQLYRFEPAVEKETKATPHNS</sequence>
<dbReference type="Gene3D" id="3.20.20.80">
    <property type="entry name" value="Glycosidases"/>
    <property type="match status" value="1"/>
</dbReference>
<evidence type="ECO:0000313" key="2">
    <source>
        <dbReference type="EMBL" id="EKC44105.1"/>
    </source>
</evidence>
<organism evidence="2">
    <name type="scientific">human gut metagenome</name>
    <dbReference type="NCBI Taxonomy" id="408170"/>
    <lineage>
        <taxon>unclassified sequences</taxon>
        <taxon>metagenomes</taxon>
        <taxon>organismal metagenomes</taxon>
    </lineage>
</organism>
<dbReference type="PANTHER" id="PTHR43651">
    <property type="entry name" value="1,4-ALPHA-GLUCAN-BRANCHING ENZYME"/>
    <property type="match status" value="1"/>
</dbReference>
<dbReference type="InterPro" id="IPR013780">
    <property type="entry name" value="Glyco_hydro_b"/>
</dbReference>
<name>K1RRN0_9ZZZZ</name>
<proteinExistence type="predicted"/>
<reference evidence="2" key="1">
    <citation type="journal article" date="2013" name="Environ. Microbiol.">
        <title>Microbiota from the distal guts of lean and obese adolescents exhibit partial functional redundancy besides clear differences in community structure.</title>
        <authorList>
            <person name="Ferrer M."/>
            <person name="Ruiz A."/>
            <person name="Lanza F."/>
            <person name="Haange S.B."/>
            <person name="Oberbach A."/>
            <person name="Till H."/>
            <person name="Bargiela R."/>
            <person name="Campoy C."/>
            <person name="Segura M.T."/>
            <person name="Richter M."/>
            <person name="von Bergen M."/>
            <person name="Seifert J."/>
            <person name="Suarez A."/>
        </authorList>
    </citation>
    <scope>NUCLEOTIDE SEQUENCE</scope>
</reference>
<protein>
    <submittedName>
        <fullName evidence="2">1,4-alpha-glucan branching enzyme</fullName>
    </submittedName>
</protein>
<evidence type="ECO:0000259" key="1">
    <source>
        <dbReference type="Pfam" id="PF02806"/>
    </source>
</evidence>
<dbReference type="PANTHER" id="PTHR43651:SF3">
    <property type="entry name" value="1,4-ALPHA-GLUCAN-BRANCHING ENZYME"/>
    <property type="match status" value="1"/>
</dbReference>
<dbReference type="SUPFAM" id="SSF51011">
    <property type="entry name" value="Glycosyl hydrolase domain"/>
    <property type="match status" value="1"/>
</dbReference>
<dbReference type="AlphaFoldDB" id="K1RRN0"/>
<dbReference type="Pfam" id="PF02806">
    <property type="entry name" value="Alpha-amylase_C"/>
    <property type="match status" value="1"/>
</dbReference>
<dbReference type="SUPFAM" id="SSF51445">
    <property type="entry name" value="(Trans)glycosidases"/>
    <property type="match status" value="1"/>
</dbReference>
<feature type="non-terminal residue" evidence="2">
    <location>
        <position position="1"/>
    </location>
</feature>
<dbReference type="GO" id="GO:0005829">
    <property type="term" value="C:cytosol"/>
    <property type="evidence" value="ECO:0007669"/>
    <property type="project" value="TreeGrafter"/>
</dbReference>
<dbReference type="Gene3D" id="2.60.40.1180">
    <property type="entry name" value="Golgi alpha-mannosidase II"/>
    <property type="match status" value="1"/>
</dbReference>
<dbReference type="EMBL" id="AJWY01014317">
    <property type="protein sequence ID" value="EKC44105.1"/>
    <property type="molecule type" value="Genomic_DNA"/>
</dbReference>
<accession>K1RRN0</accession>
<dbReference type="InterPro" id="IPR017853">
    <property type="entry name" value="GH"/>
</dbReference>
<dbReference type="GO" id="GO:0003844">
    <property type="term" value="F:1,4-alpha-glucan branching enzyme activity"/>
    <property type="evidence" value="ECO:0007669"/>
    <property type="project" value="TreeGrafter"/>
</dbReference>
<gene>
    <name evidence="2" type="ORF">LEA_20813</name>
</gene>
<dbReference type="GO" id="GO:0005978">
    <property type="term" value="P:glycogen biosynthetic process"/>
    <property type="evidence" value="ECO:0007669"/>
    <property type="project" value="TreeGrafter"/>
</dbReference>
<feature type="non-terminal residue" evidence="2">
    <location>
        <position position="180"/>
    </location>
</feature>